<sequence>MLDDVRFALVDLETTGGQAAHDQIMEVAVRQIDFSGGEEWAWQSLIDPQCSIPSFIQGLTGISPAMVRGKPVFSDVQDVLWSHLENAILVAHNARFDAGFLRANFARFGRQYDPPVLCTLKLARTLYPEWPKHGLEAICHRIGFHSEVHHRAMADVDAMKAFLDFARRDVGEAVFNFEVGLLLGLPVLPPSISQTEFDVIPSRAGVYRLLGEAGELLYLGAASSLQEQILSHFTNSAGDSKATKLARKVAGLQWQAHAGELSAGLYLSAALRHEKPQMQRSAKAVGKPCCVRFVSIDSGGHSLRLRSGLPNDIAQSGESVVLFRDRKQAKARLVVLAKDHDLCLSQLALLSEVQRCDCSVCDDIDCRDSDGKEDVENSAPADLAVPISRLTSAFADYLYTPWPFAEAVLIYECNDAGLAEWHLVNDWRHYGSFILDANRQTLSPCQRGEVDGSAALSLAEAAARCEQQLDFHYDHYRLLRAFLNELEWRPLSAFAEI</sequence>
<evidence type="ECO:0000256" key="2">
    <source>
        <dbReference type="ARBA" id="ARBA00022722"/>
    </source>
</evidence>
<evidence type="ECO:0000256" key="3">
    <source>
        <dbReference type="ARBA" id="ARBA00049244"/>
    </source>
</evidence>
<keyword evidence="6" id="KW-1185">Reference proteome</keyword>
<proteinExistence type="predicted"/>
<comment type="catalytic activity">
    <reaction evidence="3">
        <text>DNA(n) + a 2'-deoxyribonucleoside 5'-triphosphate = DNA(n+1) + diphosphate</text>
        <dbReference type="Rhea" id="RHEA:22508"/>
        <dbReference type="Rhea" id="RHEA-COMP:17339"/>
        <dbReference type="Rhea" id="RHEA-COMP:17340"/>
        <dbReference type="ChEBI" id="CHEBI:33019"/>
        <dbReference type="ChEBI" id="CHEBI:61560"/>
        <dbReference type="ChEBI" id="CHEBI:173112"/>
        <dbReference type="EC" id="2.7.7.7"/>
    </reaction>
</comment>
<evidence type="ECO:0000259" key="4">
    <source>
        <dbReference type="PROSITE" id="PS50164"/>
    </source>
</evidence>
<dbReference type="NCBIfam" id="TIGR00573">
    <property type="entry name" value="dnaq"/>
    <property type="match status" value="1"/>
</dbReference>
<dbReference type="InterPro" id="IPR013520">
    <property type="entry name" value="Ribonucl_H"/>
</dbReference>
<evidence type="ECO:0000313" key="6">
    <source>
        <dbReference type="Proteomes" id="UP001166291"/>
    </source>
</evidence>
<dbReference type="CDD" id="cd06127">
    <property type="entry name" value="DEDDh"/>
    <property type="match status" value="1"/>
</dbReference>
<dbReference type="PANTHER" id="PTHR30231">
    <property type="entry name" value="DNA POLYMERASE III SUBUNIT EPSILON"/>
    <property type="match status" value="1"/>
</dbReference>
<organism evidence="5 6">
    <name type="scientific">Zhongshania aquimaris</name>
    <dbReference type="NCBI Taxonomy" id="2857107"/>
    <lineage>
        <taxon>Bacteria</taxon>
        <taxon>Pseudomonadati</taxon>
        <taxon>Pseudomonadota</taxon>
        <taxon>Gammaproteobacteria</taxon>
        <taxon>Cellvibrionales</taxon>
        <taxon>Spongiibacteraceae</taxon>
        <taxon>Zhongshania</taxon>
    </lineage>
</organism>
<reference evidence="5" key="1">
    <citation type="submission" date="2021-07" db="EMBL/GenBank/DDBJ databases">
        <title>Zhongshania sp. CAU 1632 isolated from seawater.</title>
        <authorList>
            <person name="Kim W."/>
        </authorList>
    </citation>
    <scope>NUCLEOTIDE SEQUENCE</scope>
    <source>
        <strain evidence="5">CAU 1632</strain>
    </source>
</reference>
<dbReference type="InterPro" id="IPR000305">
    <property type="entry name" value="GIY-YIG_endonuc"/>
</dbReference>
<dbReference type="PROSITE" id="PS50164">
    <property type="entry name" value="GIY_YIG"/>
    <property type="match status" value="1"/>
</dbReference>
<dbReference type="PANTHER" id="PTHR30231:SF37">
    <property type="entry name" value="EXODEOXYRIBONUCLEASE 10"/>
    <property type="match status" value="1"/>
</dbReference>
<dbReference type="Pfam" id="PF00929">
    <property type="entry name" value="RNase_T"/>
    <property type="match status" value="1"/>
</dbReference>
<evidence type="ECO:0000313" key="5">
    <source>
        <dbReference type="EMBL" id="MBW2939702.1"/>
    </source>
</evidence>
<feature type="domain" description="GIY-YIG" evidence="4">
    <location>
        <begin position="202"/>
        <end position="280"/>
    </location>
</feature>
<protein>
    <recommendedName>
        <fullName evidence="1">DNA-directed DNA polymerase</fullName>
        <ecNumber evidence="1">2.7.7.7</ecNumber>
    </recommendedName>
</protein>
<keyword evidence="2" id="KW-0540">Nuclease</keyword>
<name>A0ABS6VN24_9GAMM</name>
<keyword evidence="2" id="KW-0378">Hydrolase</keyword>
<accession>A0ABS6VN24</accession>
<dbReference type="RefSeq" id="WP_219041944.1">
    <property type="nucleotide sequence ID" value="NZ_JAHWDQ010000001.1"/>
</dbReference>
<gene>
    <name evidence="5" type="ORF">KXJ70_02900</name>
</gene>
<dbReference type="Proteomes" id="UP001166291">
    <property type="component" value="Unassembled WGS sequence"/>
</dbReference>
<dbReference type="InterPro" id="IPR006054">
    <property type="entry name" value="DnaQ"/>
</dbReference>
<dbReference type="SMART" id="SM00479">
    <property type="entry name" value="EXOIII"/>
    <property type="match status" value="1"/>
</dbReference>
<evidence type="ECO:0000256" key="1">
    <source>
        <dbReference type="ARBA" id="ARBA00012417"/>
    </source>
</evidence>
<comment type="caution">
    <text evidence="5">The sequence shown here is derived from an EMBL/GenBank/DDBJ whole genome shotgun (WGS) entry which is preliminary data.</text>
</comment>
<dbReference type="EC" id="2.7.7.7" evidence="1"/>
<dbReference type="EMBL" id="JAHWDQ010000001">
    <property type="protein sequence ID" value="MBW2939702.1"/>
    <property type="molecule type" value="Genomic_DNA"/>
</dbReference>